<dbReference type="PANTHER" id="PTHR33414:SF2">
    <property type="entry name" value="PROTEIN PLASTID MOVEMENT IMPAIRED 1"/>
    <property type="match status" value="1"/>
</dbReference>
<feature type="compositionally biased region" description="Acidic residues" evidence="1">
    <location>
        <begin position="327"/>
        <end position="346"/>
    </location>
</feature>
<dbReference type="InterPro" id="IPR048972">
    <property type="entry name" value="PMI1_PMIR1-2_C"/>
</dbReference>
<organism evidence="3">
    <name type="scientific">Spirodela intermedia</name>
    <name type="common">Intermediate duckweed</name>
    <dbReference type="NCBI Taxonomy" id="51605"/>
    <lineage>
        <taxon>Eukaryota</taxon>
        <taxon>Viridiplantae</taxon>
        <taxon>Streptophyta</taxon>
        <taxon>Embryophyta</taxon>
        <taxon>Tracheophyta</taxon>
        <taxon>Spermatophyta</taxon>
        <taxon>Magnoliopsida</taxon>
        <taxon>Liliopsida</taxon>
        <taxon>Araceae</taxon>
        <taxon>Lemnoideae</taxon>
        <taxon>Spirodela</taxon>
    </lineage>
</organism>
<feature type="compositionally biased region" description="Polar residues" evidence="1">
    <location>
        <begin position="435"/>
        <end position="444"/>
    </location>
</feature>
<dbReference type="Proteomes" id="UP001189122">
    <property type="component" value="Unassembled WGS sequence"/>
</dbReference>
<dbReference type="EMBL" id="CACRZD030000009">
    <property type="protein sequence ID" value="CAA6665020.1"/>
    <property type="molecule type" value="Genomic_DNA"/>
</dbReference>
<feature type="region of interest" description="Disordered" evidence="1">
    <location>
        <begin position="721"/>
        <end position="764"/>
    </location>
</feature>
<dbReference type="InterPro" id="IPR039614">
    <property type="entry name" value="PMI1-like"/>
</dbReference>
<dbReference type="AlphaFoldDB" id="A0A7I8J4M1"/>
<accession>A0A7I8J4M1</accession>
<feature type="domain" description="C2 NT-type" evidence="2">
    <location>
        <begin position="65"/>
        <end position="219"/>
    </location>
</feature>
<dbReference type="PROSITE" id="PS51840">
    <property type="entry name" value="C2_NT"/>
    <property type="match status" value="1"/>
</dbReference>
<dbReference type="Pfam" id="PF10358">
    <property type="entry name" value="NT-C2"/>
    <property type="match status" value="1"/>
</dbReference>
<gene>
    <name evidence="3" type="ORF">SI7747_09011409</name>
</gene>
<feature type="region of interest" description="Disordered" evidence="1">
    <location>
        <begin position="230"/>
        <end position="350"/>
    </location>
</feature>
<reference evidence="3 4" key="1">
    <citation type="submission" date="2019-12" db="EMBL/GenBank/DDBJ databases">
        <authorList>
            <person name="Scholz U."/>
            <person name="Mascher M."/>
            <person name="Fiebig A."/>
        </authorList>
    </citation>
    <scope>NUCLEOTIDE SEQUENCE</scope>
</reference>
<feature type="region of interest" description="Disordered" evidence="1">
    <location>
        <begin position="426"/>
        <end position="450"/>
    </location>
</feature>
<evidence type="ECO:0000313" key="3">
    <source>
        <dbReference type="EMBL" id="CAA2625669.1"/>
    </source>
</evidence>
<name>A0A7I8J4M1_SPIIN</name>
<proteinExistence type="predicted"/>
<protein>
    <recommendedName>
        <fullName evidence="2">C2 NT-type domain-containing protein</fullName>
    </recommendedName>
</protein>
<evidence type="ECO:0000259" key="2">
    <source>
        <dbReference type="PROSITE" id="PS51840"/>
    </source>
</evidence>
<evidence type="ECO:0000313" key="4">
    <source>
        <dbReference type="Proteomes" id="UP001189122"/>
    </source>
</evidence>
<evidence type="ECO:0000256" key="1">
    <source>
        <dbReference type="SAM" id="MobiDB-lite"/>
    </source>
</evidence>
<dbReference type="EMBL" id="LR743596">
    <property type="protein sequence ID" value="CAA2625669.1"/>
    <property type="molecule type" value="Genomic_DNA"/>
</dbReference>
<dbReference type="PANTHER" id="PTHR33414">
    <property type="entry name" value="PROTEIN PLASTID MOVEMENT IMPAIRED 1-RELATED 1"/>
    <property type="match status" value="1"/>
</dbReference>
<keyword evidence="4" id="KW-1185">Reference proteome</keyword>
<feature type="compositionally biased region" description="Basic and acidic residues" evidence="1">
    <location>
        <begin position="723"/>
        <end position="733"/>
    </location>
</feature>
<dbReference type="InterPro" id="IPR019448">
    <property type="entry name" value="NT-C2"/>
</dbReference>
<feature type="compositionally biased region" description="Low complexity" evidence="1">
    <location>
        <begin position="36"/>
        <end position="48"/>
    </location>
</feature>
<feature type="region of interest" description="Disordered" evidence="1">
    <location>
        <begin position="1"/>
        <end position="50"/>
    </location>
</feature>
<dbReference type="Pfam" id="PF21745">
    <property type="entry name" value="PMI1_PMIR1-2_C"/>
    <property type="match status" value="1"/>
</dbReference>
<sequence>MSLSPWRTRPKQQNEEDDDKDDRHRQRHQTSGRTNTQQEPAAEAEATAVGEKKGGIWKWKPMRALSHIGMQRLGCLFSVEVIAVQGLPASVNGLRLSVAVRKKETKDGAVQTMPSRVLQGCADFEETLFLRCHIYCSGGGSSGKQLKFEPRPFLISTVAVDAPELDFGKGTVDLSLLVKESMEKNLDGVRVRQWDRSFKLSGKAKGGEMILKLGFQIMEDGGVGIYNQADGVRSTSGRARESSSPFSRRMSKSAFSVTSPRVSTRLEPAMPAVPDGSSSLDYPGGAFTSGTPSVQRSEPEDQDLPEFEVVDKGVEEIQGAGGREQKNEEEEEEAPAGGGEETDDDDKSASSEVIVKEVVVPNQAQQRRLTELDSIAKQIEALESLMTRAGEDEAAGGKTAAELEAHGLDADEETLTREFLHMLDLEDGGKRHDSSVATATSPRGSDNGDDPAVCLVSDLGKGLGPVVQTKEGGYLAAVNAFNTEVSRKETPKLAMQISKPLVLRDQKNSASGFEIFQRMAAMGSEELCSNLLSLASMDDLMGKTAEQIAFEGVASAVISGRNKEGATSSAARSVAAVKNMAASLEAGRKERILTGIWNAGEEPVAAEEILAFTLQKIEAMALEALKIQADMAEEEAPFDIFTLAGKDDPNPPLASAIPVDDWAAGGIAPPAAAGVTILVIVQLRDPLRRYETVGAPMVALAQAAAAAGGGGQDDEVAATFKGSGEEGRRRLGRGEAAADCDAVAGGQRHGAAGEEGEGGAGERGQDLLWSMSSRVMAGMWLKPVRNPDVKFPRQP</sequence>